<keyword evidence="3" id="KW-1185">Reference proteome</keyword>
<dbReference type="AlphaFoldDB" id="A0A926DHZ3"/>
<keyword evidence="1" id="KW-1133">Transmembrane helix</keyword>
<accession>A0A926DHZ3</accession>
<name>A0A926DHZ3_9FIRM</name>
<feature type="transmembrane region" description="Helical" evidence="1">
    <location>
        <begin position="6"/>
        <end position="24"/>
    </location>
</feature>
<keyword evidence="1" id="KW-0472">Membrane</keyword>
<protein>
    <recommendedName>
        <fullName evidence="4">DUF3784 domain-containing protein</fullName>
    </recommendedName>
</protein>
<dbReference type="EMBL" id="JACRSS010000001">
    <property type="protein sequence ID" value="MBC8538117.1"/>
    <property type="molecule type" value="Genomic_DNA"/>
</dbReference>
<evidence type="ECO:0000256" key="1">
    <source>
        <dbReference type="SAM" id="Phobius"/>
    </source>
</evidence>
<dbReference type="Proteomes" id="UP000617951">
    <property type="component" value="Unassembled WGS sequence"/>
</dbReference>
<evidence type="ECO:0000313" key="2">
    <source>
        <dbReference type="EMBL" id="MBC8538117.1"/>
    </source>
</evidence>
<evidence type="ECO:0000313" key="3">
    <source>
        <dbReference type="Proteomes" id="UP000617951"/>
    </source>
</evidence>
<gene>
    <name evidence="2" type="ORF">H8693_04115</name>
</gene>
<feature type="transmembrane region" description="Helical" evidence="1">
    <location>
        <begin position="76"/>
        <end position="93"/>
    </location>
</feature>
<sequence length="105" mass="11784">MRWLSLALFMLIGAVLEWTGWLVWKKQKISVLHDYHRRHVSPEDVPAYSAAIGKALCLLGGGLQAAGLANFFTRSGWGWICGAGCFIWSIGWMRKTQKKYNGSVL</sequence>
<comment type="caution">
    <text evidence="2">The sequence shown here is derived from an EMBL/GenBank/DDBJ whole genome shotgun (WGS) entry which is preliminary data.</text>
</comment>
<organism evidence="2 3">
    <name type="scientific">Guopingia tenuis</name>
    <dbReference type="NCBI Taxonomy" id="2763656"/>
    <lineage>
        <taxon>Bacteria</taxon>
        <taxon>Bacillati</taxon>
        <taxon>Bacillota</taxon>
        <taxon>Clostridia</taxon>
        <taxon>Christensenellales</taxon>
        <taxon>Christensenellaceae</taxon>
        <taxon>Guopingia</taxon>
    </lineage>
</organism>
<proteinExistence type="predicted"/>
<keyword evidence="1" id="KW-0812">Transmembrane</keyword>
<reference evidence="2" key="1">
    <citation type="submission" date="2020-08" db="EMBL/GenBank/DDBJ databases">
        <title>Genome public.</title>
        <authorList>
            <person name="Liu C."/>
            <person name="Sun Q."/>
        </authorList>
    </citation>
    <scope>NUCLEOTIDE SEQUENCE</scope>
    <source>
        <strain evidence="2">NSJ-63</strain>
    </source>
</reference>
<evidence type="ECO:0008006" key="4">
    <source>
        <dbReference type="Google" id="ProtNLM"/>
    </source>
</evidence>
<feature type="transmembrane region" description="Helical" evidence="1">
    <location>
        <begin position="45"/>
        <end position="64"/>
    </location>
</feature>
<dbReference type="RefSeq" id="WP_249279897.1">
    <property type="nucleotide sequence ID" value="NZ_JACRSS010000001.1"/>
</dbReference>